<keyword evidence="1" id="KW-0812">Transmembrane</keyword>
<dbReference type="EMBL" id="JAUHHC010000001">
    <property type="protein sequence ID" value="MDN3919437.1"/>
    <property type="molecule type" value="Genomic_DNA"/>
</dbReference>
<keyword evidence="3" id="KW-1185">Reference proteome</keyword>
<organism evidence="2 3">
    <name type="scientific">Roseateles violae</name>
    <dbReference type="NCBI Taxonomy" id="3058042"/>
    <lineage>
        <taxon>Bacteria</taxon>
        <taxon>Pseudomonadati</taxon>
        <taxon>Pseudomonadota</taxon>
        <taxon>Betaproteobacteria</taxon>
        <taxon>Burkholderiales</taxon>
        <taxon>Sphaerotilaceae</taxon>
        <taxon>Roseateles</taxon>
    </lineage>
</organism>
<feature type="transmembrane region" description="Helical" evidence="1">
    <location>
        <begin position="69"/>
        <end position="92"/>
    </location>
</feature>
<protein>
    <submittedName>
        <fullName evidence="2">Uncharacterized protein</fullName>
    </submittedName>
</protein>
<evidence type="ECO:0000313" key="3">
    <source>
        <dbReference type="Proteomes" id="UP001228044"/>
    </source>
</evidence>
<gene>
    <name evidence="2" type="ORF">QWJ38_03995</name>
</gene>
<sequence>MRIKRIAIWALAHAALSALLWIWSLGVAMGLGFKDRALWTVWDQVQSAVVPALAFTLTLPGRLCFDLDLGWAGFLLAWASNSLLWATVLTSVHSMVRRRRHARQAVDRHASLVGERSSSP</sequence>
<keyword evidence="1" id="KW-0472">Membrane</keyword>
<name>A0ABT8DM04_9BURK</name>
<proteinExistence type="predicted"/>
<evidence type="ECO:0000313" key="2">
    <source>
        <dbReference type="EMBL" id="MDN3919437.1"/>
    </source>
</evidence>
<evidence type="ECO:0000256" key="1">
    <source>
        <dbReference type="SAM" id="Phobius"/>
    </source>
</evidence>
<keyword evidence="1" id="KW-1133">Transmembrane helix</keyword>
<reference evidence="2 3" key="1">
    <citation type="submission" date="2023-06" db="EMBL/GenBank/DDBJ databases">
        <title>Pelomonas sp. PFR6 16S ribosomal RNA gene Genome sequencing and assembly.</title>
        <authorList>
            <person name="Woo H."/>
        </authorList>
    </citation>
    <scope>NUCLEOTIDE SEQUENCE [LARGE SCALE GENOMIC DNA]</scope>
    <source>
        <strain evidence="2 3">PFR6</strain>
    </source>
</reference>
<accession>A0ABT8DM04</accession>
<dbReference type="Proteomes" id="UP001228044">
    <property type="component" value="Unassembled WGS sequence"/>
</dbReference>
<dbReference type="RefSeq" id="WP_290357739.1">
    <property type="nucleotide sequence ID" value="NZ_JAUHHC010000001.1"/>
</dbReference>
<comment type="caution">
    <text evidence="2">The sequence shown here is derived from an EMBL/GenBank/DDBJ whole genome shotgun (WGS) entry which is preliminary data.</text>
</comment>